<dbReference type="Pfam" id="PF00589">
    <property type="entry name" value="Phage_integrase"/>
    <property type="match status" value="1"/>
</dbReference>
<accession>A0AAJ2ZIZ0</accession>
<dbReference type="InterPro" id="IPR002104">
    <property type="entry name" value="Integrase_catalytic"/>
</dbReference>
<dbReference type="InterPro" id="IPR011010">
    <property type="entry name" value="DNA_brk_join_enz"/>
</dbReference>
<dbReference type="RefSeq" id="WP_154226112.1">
    <property type="nucleotide sequence ID" value="NZ_CP045309.1"/>
</dbReference>
<keyword evidence="1" id="KW-0229">DNA integration</keyword>
<evidence type="ECO:0000256" key="4">
    <source>
        <dbReference type="PROSITE-ProRule" id="PRU01248"/>
    </source>
</evidence>
<gene>
    <name evidence="7" type="ORF">G3561_21275</name>
    <name evidence="8" type="ORF">GCE86_06660</name>
</gene>
<dbReference type="Pfam" id="PF02899">
    <property type="entry name" value="Phage_int_SAM_1"/>
    <property type="match status" value="1"/>
</dbReference>
<dbReference type="InterPro" id="IPR050090">
    <property type="entry name" value="Tyrosine_recombinase_XerCD"/>
</dbReference>
<dbReference type="Gene3D" id="1.10.150.130">
    <property type="match status" value="1"/>
</dbReference>
<dbReference type="GO" id="GO:0006310">
    <property type="term" value="P:DNA recombination"/>
    <property type="evidence" value="ECO:0007669"/>
    <property type="project" value="UniProtKB-KW"/>
</dbReference>
<proteinExistence type="predicted"/>
<dbReference type="Proteomes" id="UP000477779">
    <property type="component" value="Unassembled WGS sequence"/>
</dbReference>
<dbReference type="InterPro" id="IPR010998">
    <property type="entry name" value="Integrase_recombinase_N"/>
</dbReference>
<dbReference type="PANTHER" id="PTHR30349">
    <property type="entry name" value="PHAGE INTEGRASE-RELATED"/>
    <property type="match status" value="1"/>
</dbReference>
<feature type="domain" description="Tyr recombinase" evidence="5">
    <location>
        <begin position="107"/>
        <end position="295"/>
    </location>
</feature>
<dbReference type="CDD" id="cd00397">
    <property type="entry name" value="DNA_BRE_C"/>
    <property type="match status" value="1"/>
</dbReference>
<evidence type="ECO:0000313" key="7">
    <source>
        <dbReference type="EMBL" id="NES30069.1"/>
    </source>
</evidence>
<evidence type="ECO:0000259" key="6">
    <source>
        <dbReference type="PROSITE" id="PS51900"/>
    </source>
</evidence>
<evidence type="ECO:0000313" key="8">
    <source>
        <dbReference type="EMBL" id="QGL46758.1"/>
    </source>
</evidence>
<sequence>MAHDEFADLGDSWELALRADGYSDNTITSYRRALRSLAAWLPPDTTPDQITRDHIRGWIVATRNATSSGTARSWFAGVRHFCRFLLAEGEAATDPTDGIRTPPPNAPVTPVLDEDALRALLATATATTFQDRRDAAILYLLIDGGLRLAEITALRVDDVDVRSRTVTITAGKGSGRSGARRRVIAVGVKAARALDRYLRERRRHPYAELPALWLGGRGRATLTDSGIKAMVQRRAAQAGIGHVHPHMFRHSWAAAFQAAGGSDGDLMTLGGWRSRTMLDRYGAATAADRARRAASRLSLGDRL</sequence>
<reference evidence="8 9" key="1">
    <citation type="submission" date="2019-10" db="EMBL/GenBank/DDBJ databases">
        <title>Genome Sequence of Micromonospora terminaliae DSM 101760.</title>
        <authorList>
            <person name="Guo L."/>
        </authorList>
    </citation>
    <scope>NUCLEOTIDE SEQUENCE [LARGE SCALE GENOMIC DNA]</scope>
    <source>
        <strain evidence="8 9">DSM 101760</strain>
    </source>
</reference>
<evidence type="ECO:0000256" key="2">
    <source>
        <dbReference type="ARBA" id="ARBA00023125"/>
    </source>
</evidence>
<evidence type="ECO:0000256" key="3">
    <source>
        <dbReference type="ARBA" id="ARBA00023172"/>
    </source>
</evidence>
<dbReference type="InterPro" id="IPR013762">
    <property type="entry name" value="Integrase-like_cat_sf"/>
</dbReference>
<feature type="domain" description="Core-binding (CB)" evidence="6">
    <location>
        <begin position="4"/>
        <end position="86"/>
    </location>
</feature>
<evidence type="ECO:0000313" key="9">
    <source>
        <dbReference type="Proteomes" id="UP000402241"/>
    </source>
</evidence>
<dbReference type="GO" id="GO:0015074">
    <property type="term" value="P:DNA integration"/>
    <property type="evidence" value="ECO:0007669"/>
    <property type="project" value="UniProtKB-KW"/>
</dbReference>
<dbReference type="PANTHER" id="PTHR30349:SF81">
    <property type="entry name" value="TYROSINE RECOMBINASE XERC"/>
    <property type="match status" value="1"/>
</dbReference>
<organism evidence="7 10">
    <name type="scientific">Micromonospora terminaliae</name>
    <dbReference type="NCBI Taxonomy" id="1914461"/>
    <lineage>
        <taxon>Bacteria</taxon>
        <taxon>Bacillati</taxon>
        <taxon>Actinomycetota</taxon>
        <taxon>Actinomycetes</taxon>
        <taxon>Micromonosporales</taxon>
        <taxon>Micromonosporaceae</taxon>
        <taxon>Micromonospora</taxon>
    </lineage>
</organism>
<protein>
    <submittedName>
        <fullName evidence="7">Tyrosine-type recombinase/integrase</fullName>
    </submittedName>
</protein>
<dbReference type="SUPFAM" id="SSF56349">
    <property type="entry name" value="DNA breaking-rejoining enzymes"/>
    <property type="match status" value="1"/>
</dbReference>
<name>A0AAJ2ZIZ0_9ACTN</name>
<dbReference type="InterPro" id="IPR044068">
    <property type="entry name" value="CB"/>
</dbReference>
<dbReference type="Proteomes" id="UP000402241">
    <property type="component" value="Chromosome"/>
</dbReference>
<evidence type="ECO:0000313" key="10">
    <source>
        <dbReference type="Proteomes" id="UP000477779"/>
    </source>
</evidence>
<evidence type="ECO:0000259" key="5">
    <source>
        <dbReference type="PROSITE" id="PS51898"/>
    </source>
</evidence>
<keyword evidence="3" id="KW-0233">DNA recombination</keyword>
<evidence type="ECO:0000256" key="1">
    <source>
        <dbReference type="ARBA" id="ARBA00022908"/>
    </source>
</evidence>
<dbReference type="PROSITE" id="PS51900">
    <property type="entry name" value="CB"/>
    <property type="match status" value="1"/>
</dbReference>
<dbReference type="Gene3D" id="1.10.443.10">
    <property type="entry name" value="Intergrase catalytic core"/>
    <property type="match status" value="1"/>
</dbReference>
<dbReference type="PROSITE" id="PS51898">
    <property type="entry name" value="TYR_RECOMBINASE"/>
    <property type="match status" value="1"/>
</dbReference>
<reference evidence="7 10" key="2">
    <citation type="submission" date="2020-02" db="EMBL/GenBank/DDBJ databases">
        <title>WGS of Micromonospora spp. isolated from hot spring.</title>
        <authorList>
            <person name="Thawai C."/>
        </authorList>
    </citation>
    <scope>NUCLEOTIDE SEQUENCE [LARGE SCALE GENOMIC DNA]</scope>
    <source>
        <strain evidence="7 10">TMS7</strain>
    </source>
</reference>
<dbReference type="EMBL" id="JAAHBZ010000009">
    <property type="protein sequence ID" value="NES30069.1"/>
    <property type="molecule type" value="Genomic_DNA"/>
</dbReference>
<keyword evidence="2 4" id="KW-0238">DNA-binding</keyword>
<dbReference type="GO" id="GO:0003677">
    <property type="term" value="F:DNA binding"/>
    <property type="evidence" value="ECO:0007669"/>
    <property type="project" value="UniProtKB-UniRule"/>
</dbReference>
<keyword evidence="9" id="KW-1185">Reference proteome</keyword>
<dbReference type="EMBL" id="CP045309">
    <property type="protein sequence ID" value="QGL46758.1"/>
    <property type="molecule type" value="Genomic_DNA"/>
</dbReference>
<dbReference type="AlphaFoldDB" id="A0AAJ2ZIZ0"/>
<dbReference type="InterPro" id="IPR004107">
    <property type="entry name" value="Integrase_SAM-like_N"/>
</dbReference>